<evidence type="ECO:0000313" key="3">
    <source>
        <dbReference type="Proteomes" id="UP001329430"/>
    </source>
</evidence>
<keyword evidence="1" id="KW-0732">Signal</keyword>
<proteinExistence type="predicted"/>
<evidence type="ECO:0000256" key="1">
    <source>
        <dbReference type="SAM" id="SignalP"/>
    </source>
</evidence>
<comment type="caution">
    <text evidence="2">The sequence shown here is derived from an EMBL/GenBank/DDBJ whole genome shotgun (WGS) entry which is preliminary data.</text>
</comment>
<dbReference type="AlphaFoldDB" id="A0AAN7VBM9"/>
<feature type="chain" id="PRO_5042964254" evidence="1">
    <location>
        <begin position="20"/>
        <end position="180"/>
    </location>
</feature>
<accession>A0AAN7VBM9</accession>
<name>A0AAN7VBM9_9COLE</name>
<evidence type="ECO:0000313" key="2">
    <source>
        <dbReference type="EMBL" id="KAK5643209.1"/>
    </source>
</evidence>
<dbReference type="Proteomes" id="UP001329430">
    <property type="component" value="Chromosome 5"/>
</dbReference>
<feature type="signal peptide" evidence="1">
    <location>
        <begin position="1"/>
        <end position="19"/>
    </location>
</feature>
<organism evidence="2 3">
    <name type="scientific">Pyrocoelia pectoralis</name>
    <dbReference type="NCBI Taxonomy" id="417401"/>
    <lineage>
        <taxon>Eukaryota</taxon>
        <taxon>Metazoa</taxon>
        <taxon>Ecdysozoa</taxon>
        <taxon>Arthropoda</taxon>
        <taxon>Hexapoda</taxon>
        <taxon>Insecta</taxon>
        <taxon>Pterygota</taxon>
        <taxon>Neoptera</taxon>
        <taxon>Endopterygota</taxon>
        <taxon>Coleoptera</taxon>
        <taxon>Polyphaga</taxon>
        <taxon>Elateriformia</taxon>
        <taxon>Elateroidea</taxon>
        <taxon>Lampyridae</taxon>
        <taxon>Lampyrinae</taxon>
        <taxon>Pyrocoelia</taxon>
    </lineage>
</organism>
<reference evidence="2 3" key="1">
    <citation type="journal article" date="2024" name="Insects">
        <title>An Improved Chromosome-Level Genome Assembly of the Firefly Pyrocoelia pectoralis.</title>
        <authorList>
            <person name="Fu X."/>
            <person name="Meyer-Rochow V.B."/>
            <person name="Ballantyne L."/>
            <person name="Zhu X."/>
        </authorList>
    </citation>
    <scope>NUCLEOTIDE SEQUENCE [LARGE SCALE GENOMIC DNA]</scope>
    <source>
        <strain evidence="2">XCY_ONT2</strain>
    </source>
</reference>
<dbReference type="EMBL" id="JAVRBK010000005">
    <property type="protein sequence ID" value="KAK5643209.1"/>
    <property type="molecule type" value="Genomic_DNA"/>
</dbReference>
<keyword evidence="3" id="KW-1185">Reference proteome</keyword>
<sequence length="180" mass="19832">MRQFWNVVGIILVLNFVDCRIIVKRQIDNTDAAIDPIQEITYDVDDRDKRAVAVVSDSKFAIKNALLGFVFNPGKSSSSLSKPTSTTTKRPTTTEDIVIFEKGQAASLDIPSQLFGSTFTTITRVSSTLSDFLINSAIRLQRTLEVFRPAIRAMFGVNGFVSEVITDKPIFSDGSSTTTK</sequence>
<protein>
    <submittedName>
        <fullName evidence="2">Uncharacterized protein</fullName>
    </submittedName>
</protein>
<gene>
    <name evidence="2" type="ORF">RI129_007054</name>
</gene>